<name>A0A506PQ02_9FLAO</name>
<accession>A0A506PQ02</accession>
<protein>
    <submittedName>
        <fullName evidence="2">Uncharacterized protein</fullName>
    </submittedName>
</protein>
<feature type="transmembrane region" description="Helical" evidence="1">
    <location>
        <begin position="33"/>
        <end position="54"/>
    </location>
</feature>
<sequence>MKLFTIIFSIITIGLVAFNLSKINYSAPFEGDSMTALIVSFLSLCALLLVWILYTSQQIANKAKFKK</sequence>
<evidence type="ECO:0000313" key="3">
    <source>
        <dbReference type="Proteomes" id="UP000317332"/>
    </source>
</evidence>
<keyword evidence="1" id="KW-0812">Transmembrane</keyword>
<comment type="caution">
    <text evidence="2">The sequence shown here is derived from an EMBL/GenBank/DDBJ whole genome shotgun (WGS) entry which is preliminary data.</text>
</comment>
<evidence type="ECO:0000256" key="1">
    <source>
        <dbReference type="SAM" id="Phobius"/>
    </source>
</evidence>
<evidence type="ECO:0000313" key="2">
    <source>
        <dbReference type="EMBL" id="TPV35943.1"/>
    </source>
</evidence>
<gene>
    <name evidence="2" type="ORF">FJ651_03215</name>
</gene>
<organism evidence="2 3">
    <name type="scientific">Paucihalobacter ruber</name>
    <dbReference type="NCBI Taxonomy" id="2567861"/>
    <lineage>
        <taxon>Bacteria</taxon>
        <taxon>Pseudomonadati</taxon>
        <taxon>Bacteroidota</taxon>
        <taxon>Flavobacteriia</taxon>
        <taxon>Flavobacteriales</taxon>
        <taxon>Flavobacteriaceae</taxon>
        <taxon>Paucihalobacter</taxon>
    </lineage>
</organism>
<dbReference type="OrthoDB" id="1453319at2"/>
<dbReference type="EMBL" id="VHIQ01000001">
    <property type="protein sequence ID" value="TPV35943.1"/>
    <property type="molecule type" value="Genomic_DNA"/>
</dbReference>
<dbReference type="AlphaFoldDB" id="A0A506PQ02"/>
<dbReference type="RefSeq" id="WP_140988953.1">
    <property type="nucleotide sequence ID" value="NZ_VHIQ01000001.1"/>
</dbReference>
<keyword evidence="1" id="KW-1133">Transmembrane helix</keyword>
<keyword evidence="3" id="KW-1185">Reference proteome</keyword>
<proteinExistence type="predicted"/>
<keyword evidence="1" id="KW-0472">Membrane</keyword>
<reference evidence="2 3" key="1">
    <citation type="submission" date="2019-06" db="EMBL/GenBank/DDBJ databases">
        <title>Flavobacteriaceae Paucihalobacterium erythroidium CWB-1, complete genome.</title>
        <authorList>
            <person name="Wu S."/>
        </authorList>
    </citation>
    <scope>NUCLEOTIDE SEQUENCE [LARGE SCALE GENOMIC DNA]</scope>
    <source>
        <strain evidence="2 3">CWB-1</strain>
    </source>
</reference>
<dbReference type="Proteomes" id="UP000317332">
    <property type="component" value="Unassembled WGS sequence"/>
</dbReference>